<dbReference type="AlphaFoldDB" id="A0A812JGL7"/>
<gene>
    <name evidence="2" type="ORF">SNEC2469_LOCUS1783</name>
</gene>
<protein>
    <submittedName>
        <fullName evidence="2">Uncharacterized protein</fullName>
    </submittedName>
</protein>
<sequence>MAAPVLGTSATSPSKTPRKGILQGQGKSRTRRNSVLLWQKGFAKVKNELE</sequence>
<evidence type="ECO:0000256" key="1">
    <source>
        <dbReference type="SAM" id="MobiDB-lite"/>
    </source>
</evidence>
<feature type="region of interest" description="Disordered" evidence="1">
    <location>
        <begin position="1"/>
        <end position="33"/>
    </location>
</feature>
<evidence type="ECO:0000313" key="3">
    <source>
        <dbReference type="Proteomes" id="UP000601435"/>
    </source>
</evidence>
<evidence type="ECO:0000313" key="2">
    <source>
        <dbReference type="EMBL" id="CAE7206243.1"/>
    </source>
</evidence>
<comment type="caution">
    <text evidence="2">The sequence shown here is derived from an EMBL/GenBank/DDBJ whole genome shotgun (WGS) entry which is preliminary data.</text>
</comment>
<organism evidence="2 3">
    <name type="scientific">Symbiodinium necroappetens</name>
    <dbReference type="NCBI Taxonomy" id="1628268"/>
    <lineage>
        <taxon>Eukaryota</taxon>
        <taxon>Sar</taxon>
        <taxon>Alveolata</taxon>
        <taxon>Dinophyceae</taxon>
        <taxon>Suessiales</taxon>
        <taxon>Symbiodiniaceae</taxon>
        <taxon>Symbiodinium</taxon>
    </lineage>
</organism>
<accession>A0A812JGL7</accession>
<dbReference type="EMBL" id="CAJNJA010006141">
    <property type="protein sequence ID" value="CAE7206243.1"/>
    <property type="molecule type" value="Genomic_DNA"/>
</dbReference>
<keyword evidence="3" id="KW-1185">Reference proteome</keyword>
<reference evidence="2" key="1">
    <citation type="submission" date="2021-02" db="EMBL/GenBank/DDBJ databases">
        <authorList>
            <person name="Dougan E. K."/>
            <person name="Rhodes N."/>
            <person name="Thang M."/>
            <person name="Chan C."/>
        </authorList>
    </citation>
    <scope>NUCLEOTIDE SEQUENCE</scope>
</reference>
<proteinExistence type="predicted"/>
<name>A0A812JGL7_9DINO</name>
<dbReference type="Proteomes" id="UP000601435">
    <property type="component" value="Unassembled WGS sequence"/>
</dbReference>
<feature type="non-terminal residue" evidence="2">
    <location>
        <position position="1"/>
    </location>
</feature>